<accession>A0A8J2SC02</accession>
<sequence>MKHKAWLALGAATVAAHQDCDPHVPSQPQDARRIERYITQVYPVNHQKHATNTHQLKQTFEALHYFYAPTRDILEPARHLNTDAAPRLPYLPSGAYYSAPHNHSRFTGWIASASAERWWRVSEENHPPKFKRPPLNTVRHRNALRSAAGRASTIGSRFGPAPSWTSPLALVKYPFPLDGSDWTRRDLLKASHDTTLDLKSSYVEVEQFGGPRWAAPGAHVACPPVCGTWANVWRGTGVFLRLNRPLVAVNRLAAVVDLVTQVSSKAGGKVVLESFMRQSPLLEAKVRLLQRAPRYDGGRRRRHGASIGDAVAAAAADGGGGLGCVCLREPPICSKNCFNATEYAYDYVRVDGALRRLGVAGFLERVREGRAEDWCANVCGTGAYYHQQKAPWAALDAMLVSLSCLVGYDAVVLTRSPNDNGLVHQELVDFDVPVALGGWGSPPDGQLNDWDKCKAPFSNLPADADALLLEHWHATNKWALGDVARKQFAPCSIGDPGGDAWTSRLGRDRCRGGKGRTRRRGADVDRACFLTCRGHVSEAHANVSLTQVLRDDVVLCED</sequence>
<dbReference type="Proteomes" id="UP000789595">
    <property type="component" value="Unassembled WGS sequence"/>
</dbReference>
<evidence type="ECO:0000313" key="2">
    <source>
        <dbReference type="EMBL" id="CAH0364786.1"/>
    </source>
</evidence>
<feature type="signal peptide" evidence="1">
    <location>
        <begin position="1"/>
        <end position="16"/>
    </location>
</feature>
<feature type="chain" id="PRO_5035182509" evidence="1">
    <location>
        <begin position="17"/>
        <end position="558"/>
    </location>
</feature>
<dbReference type="EMBL" id="CAKKNE010000001">
    <property type="protein sequence ID" value="CAH0364786.1"/>
    <property type="molecule type" value="Genomic_DNA"/>
</dbReference>
<dbReference type="AlphaFoldDB" id="A0A8J2SC02"/>
<organism evidence="2 3">
    <name type="scientific">Pelagomonas calceolata</name>
    <dbReference type="NCBI Taxonomy" id="35677"/>
    <lineage>
        <taxon>Eukaryota</taxon>
        <taxon>Sar</taxon>
        <taxon>Stramenopiles</taxon>
        <taxon>Ochrophyta</taxon>
        <taxon>Pelagophyceae</taxon>
        <taxon>Pelagomonadales</taxon>
        <taxon>Pelagomonadaceae</taxon>
        <taxon>Pelagomonas</taxon>
    </lineage>
</organism>
<evidence type="ECO:0000256" key="1">
    <source>
        <dbReference type="SAM" id="SignalP"/>
    </source>
</evidence>
<comment type="caution">
    <text evidence="2">The sequence shown here is derived from an EMBL/GenBank/DDBJ whole genome shotgun (WGS) entry which is preliminary data.</text>
</comment>
<keyword evidence="1" id="KW-0732">Signal</keyword>
<dbReference type="OrthoDB" id="10615565at2759"/>
<protein>
    <submittedName>
        <fullName evidence="2">Uncharacterized protein</fullName>
    </submittedName>
</protein>
<gene>
    <name evidence="2" type="ORF">PECAL_1P11650</name>
</gene>
<reference evidence="2" key="1">
    <citation type="submission" date="2021-11" db="EMBL/GenBank/DDBJ databases">
        <authorList>
            <consortium name="Genoscope - CEA"/>
            <person name="William W."/>
        </authorList>
    </citation>
    <scope>NUCLEOTIDE SEQUENCE</scope>
</reference>
<evidence type="ECO:0000313" key="3">
    <source>
        <dbReference type="Proteomes" id="UP000789595"/>
    </source>
</evidence>
<name>A0A8J2SC02_9STRA</name>
<proteinExistence type="predicted"/>
<keyword evidence="3" id="KW-1185">Reference proteome</keyword>